<gene>
    <name evidence="2" type="ORF">PQU93_17795</name>
</gene>
<evidence type="ECO:0000313" key="3">
    <source>
        <dbReference type="Proteomes" id="UP001221566"/>
    </source>
</evidence>
<sequence>MAKNNVQLDSRTIRKESGLTQEDFWGIIGITQAGGSRYEQEQRVSPSTQLLIELVHIKGIEPALACGADMAVGRHLRLEQPHEYERLLSLCKKAPKK</sequence>
<dbReference type="PROSITE" id="PS50943">
    <property type="entry name" value="HTH_CROC1"/>
    <property type="match status" value="1"/>
</dbReference>
<reference evidence="2 3" key="1">
    <citation type="submission" date="2023-01" db="EMBL/GenBank/DDBJ databases">
        <title>Novel species of the genus Vogesella isolated from rivers.</title>
        <authorList>
            <person name="Lu H."/>
        </authorList>
    </citation>
    <scope>NUCLEOTIDE SEQUENCE [LARGE SCALE GENOMIC DNA]</scope>
    <source>
        <strain evidence="2 3">SH7W</strain>
    </source>
</reference>
<dbReference type="InterPro" id="IPR055172">
    <property type="entry name" value="HTH_RsaL-like"/>
</dbReference>
<evidence type="ECO:0000259" key="1">
    <source>
        <dbReference type="PROSITE" id="PS50943"/>
    </source>
</evidence>
<dbReference type="InterPro" id="IPR001387">
    <property type="entry name" value="Cro/C1-type_HTH"/>
</dbReference>
<evidence type="ECO:0000313" key="2">
    <source>
        <dbReference type="EMBL" id="MDC7692618.1"/>
    </source>
</evidence>
<name>A0ABT5I921_VOGIN</name>
<dbReference type="SUPFAM" id="SSF47413">
    <property type="entry name" value="lambda repressor-like DNA-binding domains"/>
    <property type="match status" value="1"/>
</dbReference>
<dbReference type="InterPro" id="IPR010982">
    <property type="entry name" value="Lambda_DNA-bd_dom_sf"/>
</dbReference>
<organism evidence="2 3">
    <name type="scientific">Vogesella indigofera</name>
    <name type="common">Pseudomonas indigofera</name>
    <dbReference type="NCBI Taxonomy" id="45465"/>
    <lineage>
        <taxon>Bacteria</taxon>
        <taxon>Pseudomonadati</taxon>
        <taxon>Pseudomonadota</taxon>
        <taxon>Betaproteobacteria</taxon>
        <taxon>Neisseriales</taxon>
        <taxon>Chromobacteriaceae</taxon>
        <taxon>Vogesella</taxon>
    </lineage>
</organism>
<accession>A0ABT5I921</accession>
<proteinExistence type="predicted"/>
<dbReference type="EMBL" id="JAQQKY010000018">
    <property type="protein sequence ID" value="MDC7692618.1"/>
    <property type="molecule type" value="Genomic_DNA"/>
</dbReference>
<feature type="domain" description="HTH cro/C1-type" evidence="1">
    <location>
        <begin position="11"/>
        <end position="65"/>
    </location>
</feature>
<dbReference type="CDD" id="cd00093">
    <property type="entry name" value="HTH_XRE"/>
    <property type="match status" value="1"/>
</dbReference>
<dbReference type="Proteomes" id="UP001221566">
    <property type="component" value="Unassembled WGS sequence"/>
</dbReference>
<keyword evidence="3" id="KW-1185">Reference proteome</keyword>
<protein>
    <submittedName>
        <fullName evidence="2">Helix-turn-helix transcriptional regulator</fullName>
    </submittedName>
</protein>
<comment type="caution">
    <text evidence="2">The sequence shown here is derived from an EMBL/GenBank/DDBJ whole genome shotgun (WGS) entry which is preliminary data.</text>
</comment>
<dbReference type="Gene3D" id="1.10.260.40">
    <property type="entry name" value="lambda repressor-like DNA-binding domains"/>
    <property type="match status" value="1"/>
</dbReference>
<dbReference type="RefSeq" id="WP_272804189.1">
    <property type="nucleotide sequence ID" value="NZ_JAQQKY010000018.1"/>
</dbReference>
<dbReference type="Pfam" id="PF22495">
    <property type="entry name" value="HTH_92"/>
    <property type="match status" value="1"/>
</dbReference>